<evidence type="ECO:0000313" key="3">
    <source>
        <dbReference type="EMBL" id="GIX62477.1"/>
    </source>
</evidence>
<keyword evidence="4" id="KW-1185">Reference proteome</keyword>
<accession>A0AAV4LRQ9</accession>
<dbReference type="EMBL" id="BPLF01000002">
    <property type="protein sequence ID" value="GIX62477.1"/>
    <property type="molecule type" value="Genomic_DNA"/>
</dbReference>
<feature type="compositionally biased region" description="Polar residues" evidence="1">
    <location>
        <begin position="348"/>
        <end position="357"/>
    </location>
</feature>
<feature type="compositionally biased region" description="Low complexity" evidence="1">
    <location>
        <begin position="178"/>
        <end position="194"/>
    </location>
</feature>
<feature type="compositionally biased region" description="Polar residues" evidence="1">
    <location>
        <begin position="152"/>
        <end position="177"/>
    </location>
</feature>
<keyword evidence="2" id="KW-0732">Signal</keyword>
<gene>
    <name evidence="3" type="ORF">BcabD6B2_19120</name>
</gene>
<feature type="region of interest" description="Disordered" evidence="1">
    <location>
        <begin position="43"/>
        <end position="369"/>
    </location>
</feature>
<feature type="compositionally biased region" description="Low complexity" evidence="1">
    <location>
        <begin position="120"/>
        <end position="132"/>
    </location>
</feature>
<proteinExistence type="predicted"/>
<feature type="compositionally biased region" description="Low complexity" evidence="1">
    <location>
        <begin position="268"/>
        <end position="287"/>
    </location>
</feature>
<feature type="compositionally biased region" description="Polar residues" evidence="1">
    <location>
        <begin position="103"/>
        <end position="115"/>
    </location>
</feature>
<comment type="caution">
    <text evidence="3">The sequence shown here is derived from an EMBL/GenBank/DDBJ whole genome shotgun (WGS) entry which is preliminary data.</text>
</comment>
<dbReference type="RefSeq" id="XP_067714546.1">
    <property type="nucleotide sequence ID" value="XM_067858445.1"/>
</dbReference>
<name>A0AAV4LRQ9_BABCB</name>
<dbReference type="GeneID" id="94193958"/>
<evidence type="ECO:0000256" key="1">
    <source>
        <dbReference type="SAM" id="MobiDB-lite"/>
    </source>
</evidence>
<feature type="compositionally biased region" description="Polar residues" evidence="1">
    <location>
        <begin position="85"/>
        <end position="95"/>
    </location>
</feature>
<feature type="chain" id="PRO_5043528637" evidence="2">
    <location>
        <begin position="19"/>
        <end position="1612"/>
    </location>
</feature>
<protein>
    <submittedName>
        <fullName evidence="3">Rhoptry neck protein 5, putative</fullName>
    </submittedName>
</protein>
<feature type="compositionally biased region" description="Basic and acidic residues" evidence="1">
    <location>
        <begin position="358"/>
        <end position="369"/>
    </location>
</feature>
<organism evidence="3 4">
    <name type="scientific">Babesia caballi</name>
    <dbReference type="NCBI Taxonomy" id="5871"/>
    <lineage>
        <taxon>Eukaryota</taxon>
        <taxon>Sar</taxon>
        <taxon>Alveolata</taxon>
        <taxon>Apicomplexa</taxon>
        <taxon>Aconoidasida</taxon>
        <taxon>Piroplasmida</taxon>
        <taxon>Babesiidae</taxon>
        <taxon>Babesia</taxon>
    </lineage>
</organism>
<dbReference type="Proteomes" id="UP001497744">
    <property type="component" value="Unassembled WGS sequence"/>
</dbReference>
<evidence type="ECO:0000256" key="2">
    <source>
        <dbReference type="SAM" id="SignalP"/>
    </source>
</evidence>
<feature type="compositionally biased region" description="Polar residues" evidence="1">
    <location>
        <begin position="203"/>
        <end position="213"/>
    </location>
</feature>
<sequence length="1612" mass="176443">MEICCAFLLLLSLWSVQATPLLQNPFEIDAPLPVNNLLQIGGMQGEPDPDVLPEKPVEEPSMGGEGSGVVHQDTPAEAVAESQAEPVSTAETQPVAQEAVTPETATIGNEGQTEQAPEAPVVDSTSSVPPTSGEVEGDSKANPTAEYLPTETPITTDVPSSTLTGESSEPTSEPLPTQVQEQQAQEQVQEQAQEPIPKEESKTNGTYSETNESAPLPERNFPTIDGMPLSEQEAAKLKEQAAATASSDAAAGESSTDAAPAIPPVPWATSDTSATSETPSTDSTTTEPKGDENGAIEATAAESTTAEPKTDETTADSTVTEATTEEEKPIDMTTPPPTSLEGSEATKTETQPIPTSSFDEKDMEKGTDATKLDIDEAAGKGNGNMSKMTMDVDQDWLNKEQTAEAIQKKMPEETGFVYNKTARMLTPVAEQPKVMGGVLQTLIDKEAELRRRHEQSVQIEHDLRLRVTRETADVVALLTGGLLSDLKKNHPLVFSRLMEPLRAAIAINQLNATANTIVNTYDRRWYVRSSPKEKAALLDNIRKDTGRVNLFAPKVKKPKSMTPDKERVYQRLDEFFNDFQCQKVVRGNQVAKQMLRMFDQQSGLYVAPFYTDVVPTLGSLWMIARFEKFYHQGQTLRLEMIAKSLPQMVGRFMVMIENGTVLPTSPELQKSLFSLSAVLSKIMDGVTEPRTFLGKRKYYGFMGMCDVKCSRGIVTGVPGGDATKSFVLNKQREILRWISFYLRDDLLRIDTMAQKILLELMFRTTNSAKYLLSGNNVELHLTSEYVKPGQQEAMLELPEVIEKLAVPVNNVRQTVRRAAKPYINAAKPYINAAKPYINVIKGLPKRDVGTLTRRFLSGYRLPGRRVNNKVGSTGISPYNAFKTPQKLVASLDDGLLAMVEVALDIVNLDVGNEYGNLYYMTFNTWAQLQTFHAAIHAFEPLTSKRQTASKTLGAVFRFLNSTAGGHIEAIPKQFLPFTSLIMQMTFFFQNSVEGYERGKLKGLLKFVKGLVTSGLKSRMGPSNFDELHAYFKPQVVYNRGKYLSGHGVVAKLVSDFKAMFLSKPAIPVPIIQLISVFTGLWARGSAATLDLADPSTDMVRKKFFLGFMSNRSDLPAAATDIVLRHCAAATPVLHLGCVPLTKGKKMTCKQLSVRTTRRSVLKVMQLLDATFDDPLDIVRVGSDVARRCTARPKPPRKAQAANDVGPTHQDSALLFSELAHRYHCYKVQTTIAGQLSKALLKTIDPSTVQATIDRIFSSMRTVTVKQSNLSETGLTLVCPFMEDAPAEMRKVHRDRIIEYASSKLTAGRRLLSTVQAAVGKVFKRSSQPVVSSTLAAAPLEQIAGCILVGTRTYDGIIFHGGYAPPEKIPMPESVEVRPGEGRVVYDGQQFVSEVEALSHYAGVKAVVMERHKGVDRRVYHLESGAKMDELQFGRESNDFVVRAHVLTTSSALLSMGYDMGNFIWCGYEQGWVADFALHNVIGSSDVPVYNGSYWVLSKHMNVADFVGRQVPIRNGEQITDNGLDQVNVKVLSGDGQTVADIPINTGDGSSFIKGGGETAYTFDTGYGDASPAAFQDLVRDAEFDPATNTLILNLDAPRAVLQESLIGGKNEL</sequence>
<feature type="compositionally biased region" description="Low complexity" evidence="1">
    <location>
        <begin position="295"/>
        <end position="307"/>
    </location>
</feature>
<feature type="compositionally biased region" description="Low complexity" evidence="1">
    <location>
        <begin position="240"/>
        <end position="260"/>
    </location>
</feature>
<reference evidence="3 4" key="1">
    <citation type="submission" date="2021-06" db="EMBL/GenBank/DDBJ databases">
        <title>Genome sequence of Babesia caballi.</title>
        <authorList>
            <person name="Yamagishi J."/>
            <person name="Kidaka T."/>
            <person name="Ochi A."/>
        </authorList>
    </citation>
    <scope>NUCLEOTIDE SEQUENCE [LARGE SCALE GENOMIC DNA]</scope>
    <source>
        <strain evidence="3">USDA-D6B2</strain>
    </source>
</reference>
<evidence type="ECO:0000313" key="4">
    <source>
        <dbReference type="Proteomes" id="UP001497744"/>
    </source>
</evidence>
<feature type="signal peptide" evidence="2">
    <location>
        <begin position="1"/>
        <end position="18"/>
    </location>
</feature>